<feature type="signal peptide" evidence="1">
    <location>
        <begin position="1"/>
        <end position="21"/>
    </location>
</feature>
<evidence type="ECO:0000256" key="1">
    <source>
        <dbReference type="SAM" id="SignalP"/>
    </source>
</evidence>
<feature type="chain" id="PRO_5005327550" evidence="1">
    <location>
        <begin position="22"/>
        <end position="74"/>
    </location>
</feature>
<sequence>MIDKKFTIFIFILLFTSSINASPYIGFRFGPNPWLVPKHGDNYSYQKQNLINSRIPFGFIHPKVVVTRSLLSYQ</sequence>
<dbReference type="WBParaSite" id="SSTP_0000510950.1">
    <property type="protein sequence ID" value="SSTP_0000510950.1"/>
    <property type="gene ID" value="SSTP_0000510950"/>
</dbReference>
<proteinExistence type="predicted"/>
<accession>A0A0K0E6I0</accession>
<organism evidence="2">
    <name type="scientific">Strongyloides stercoralis</name>
    <name type="common">Threadworm</name>
    <dbReference type="NCBI Taxonomy" id="6248"/>
    <lineage>
        <taxon>Eukaryota</taxon>
        <taxon>Metazoa</taxon>
        <taxon>Ecdysozoa</taxon>
        <taxon>Nematoda</taxon>
        <taxon>Chromadorea</taxon>
        <taxon>Rhabditida</taxon>
        <taxon>Tylenchina</taxon>
        <taxon>Panagrolaimomorpha</taxon>
        <taxon>Strongyloidoidea</taxon>
        <taxon>Strongyloididae</taxon>
        <taxon>Strongyloides</taxon>
    </lineage>
</organism>
<evidence type="ECO:0000313" key="2">
    <source>
        <dbReference type="WBParaSite" id="SSTP_0000510950.1"/>
    </source>
</evidence>
<dbReference type="AlphaFoldDB" id="A0A0K0E6I0"/>
<keyword evidence="1" id="KW-0732">Signal</keyword>
<reference evidence="2" key="1">
    <citation type="submission" date="2015-08" db="UniProtKB">
        <authorList>
            <consortium name="WormBaseParasite"/>
        </authorList>
    </citation>
    <scope>IDENTIFICATION</scope>
</reference>
<name>A0A0K0E6I0_STRER</name>
<protein>
    <submittedName>
        <fullName evidence="2">Uncharacterized protein</fullName>
    </submittedName>
</protein>